<evidence type="ECO:0000313" key="3">
    <source>
        <dbReference type="EMBL" id="CAA2140971.1"/>
    </source>
</evidence>
<keyword evidence="1" id="KW-0472">Membrane</keyword>
<dbReference type="InterPro" id="IPR012495">
    <property type="entry name" value="TadE-like_dom"/>
</dbReference>
<accession>A0A679JPI1</accession>
<reference evidence="3" key="1">
    <citation type="submission" date="2019-12" db="EMBL/GenBank/DDBJ databases">
        <authorList>
            <person name="Cremers G."/>
        </authorList>
    </citation>
    <scope>NUCLEOTIDE SEQUENCE</scope>
    <source>
        <strain evidence="3">Mbul2</strain>
        <plasmid evidence="3">1</plasmid>
    </source>
</reference>
<keyword evidence="1" id="KW-1133">Transmembrane helix</keyword>
<feature type="transmembrane region" description="Helical" evidence="1">
    <location>
        <begin position="29"/>
        <end position="52"/>
    </location>
</feature>
<organism evidence="3">
    <name type="scientific">Methylobacterium bullatum</name>
    <dbReference type="NCBI Taxonomy" id="570505"/>
    <lineage>
        <taxon>Bacteria</taxon>
        <taxon>Pseudomonadati</taxon>
        <taxon>Pseudomonadota</taxon>
        <taxon>Alphaproteobacteria</taxon>
        <taxon>Hyphomicrobiales</taxon>
        <taxon>Methylobacteriaceae</taxon>
        <taxon>Methylobacterium</taxon>
    </lineage>
</organism>
<geneLocation type="plasmid" evidence="3">
    <name>1</name>
</geneLocation>
<dbReference type="EMBL" id="LR743510">
    <property type="protein sequence ID" value="CAA2140971.1"/>
    <property type="molecule type" value="Genomic_DNA"/>
</dbReference>
<protein>
    <recommendedName>
        <fullName evidence="2">TadE-like domain-containing protein</fullName>
    </recommendedName>
</protein>
<dbReference type="Pfam" id="PF07811">
    <property type="entry name" value="TadE"/>
    <property type="match status" value="1"/>
</dbReference>
<name>A0A679JPI1_9HYPH</name>
<gene>
    <name evidence="3" type="ORF">MBLL_02394</name>
</gene>
<proteinExistence type="predicted"/>
<sequence>MNVRGRTRLIVRTLRELLGDRSGATAVEFGLVGIPFFVLLGAMLEGFMFMVAQVSFDNALDRAARAVFTGTFQQGSNGSDPAARLIQEMCKDATLFTCNAAKIKLEVTTADADDAPVTCSPYDSTSQSISAGFGTKFQCPNGDDIVTICAMAAIPRYFPTSKLTLPPLPNNEQMIRSMVVFRAEPYAQGKCQAN</sequence>
<dbReference type="RefSeq" id="WP_339161034.1">
    <property type="nucleotide sequence ID" value="NZ_LR743510.1"/>
</dbReference>
<evidence type="ECO:0000259" key="2">
    <source>
        <dbReference type="Pfam" id="PF07811"/>
    </source>
</evidence>
<keyword evidence="3" id="KW-0614">Plasmid</keyword>
<feature type="domain" description="TadE-like" evidence="2">
    <location>
        <begin position="23"/>
        <end position="65"/>
    </location>
</feature>
<evidence type="ECO:0000256" key="1">
    <source>
        <dbReference type="SAM" id="Phobius"/>
    </source>
</evidence>
<keyword evidence="1" id="KW-0812">Transmembrane</keyword>
<dbReference type="AlphaFoldDB" id="A0A679JPI1"/>